<comment type="subcellular location">
    <subcellularLocation>
        <location evidence="1">Membrane</location>
        <topology evidence="1">Multi-pass membrane protein</topology>
    </subcellularLocation>
</comment>
<dbReference type="Pfam" id="PF00858">
    <property type="entry name" value="ASC"/>
    <property type="match status" value="1"/>
</dbReference>
<keyword evidence="15" id="KW-1185">Reference proteome</keyword>
<evidence type="ECO:0000313" key="15">
    <source>
        <dbReference type="Proteomes" id="UP000887565"/>
    </source>
</evidence>
<evidence type="ECO:0000313" key="16">
    <source>
        <dbReference type="WBParaSite" id="nRc.2.0.1.t06580-RA"/>
    </source>
</evidence>
<dbReference type="InterPro" id="IPR001873">
    <property type="entry name" value="ENaC"/>
</dbReference>
<keyword evidence="8 13" id="KW-0406">Ion transport</keyword>
<sequence>MKLPVLLLCPGNFINQTKLETMSKHDVLAASSFQVSLVDPSSDLKKKKTNQSRPKRSLTENDEVEDYFRTILNSFDANGAGYRNGWLGNFEDFRDLHSIHKRDVSSTNSTSLKNATSTNETGSTQAFSYEETYRAVMEMGFDKEQIFLVCKFFANGMDHILNCSDIVQDILDTNYGKCWVVTLPDNLVQTTESKALSLTMNTLNSKNCRKDNFTKRYVGFFLSIDSETNPVSWEKVLIGGGYLKMDIDLEHIQMMNIEGGDTPQPCVNNEDAKLEIFNSSYSSTLCQLDCFVQQVTAQCNCLLSTEKRFIKTNYLSKMDFCSSLESIHCILPNVTNNPDSIDAINDCRSRCHVQCDSWRYKMNPSTTSLNPSAFGDFPGIPIADLLQIDLSFKTLEYSEFIQSYQITVDTFIGNLGGQITLWIGGSMITLVNVPIWIWSTTFRRTCSRWRSRFFSCRLC</sequence>
<keyword evidence="3 13" id="KW-0813">Transport</keyword>
<evidence type="ECO:0000256" key="1">
    <source>
        <dbReference type="ARBA" id="ARBA00004141"/>
    </source>
</evidence>
<evidence type="ECO:0000256" key="14">
    <source>
        <dbReference type="SAM" id="Phobius"/>
    </source>
</evidence>
<evidence type="ECO:0000256" key="11">
    <source>
        <dbReference type="ARBA" id="ARBA00023201"/>
    </source>
</evidence>
<keyword evidence="10" id="KW-0325">Glycoprotein</keyword>
<evidence type="ECO:0000256" key="4">
    <source>
        <dbReference type="ARBA" id="ARBA00022461"/>
    </source>
</evidence>
<keyword evidence="9 14" id="KW-0472">Membrane</keyword>
<evidence type="ECO:0000256" key="6">
    <source>
        <dbReference type="ARBA" id="ARBA00022989"/>
    </source>
</evidence>
<keyword evidence="7" id="KW-0915">Sodium</keyword>
<name>A0A915HXN1_ROMCU</name>
<reference evidence="16" key="1">
    <citation type="submission" date="2022-11" db="UniProtKB">
        <authorList>
            <consortium name="WormBaseParasite"/>
        </authorList>
    </citation>
    <scope>IDENTIFICATION</scope>
</reference>
<dbReference type="Proteomes" id="UP000887565">
    <property type="component" value="Unplaced"/>
</dbReference>
<organism evidence="15 16">
    <name type="scientific">Romanomermis culicivorax</name>
    <name type="common">Nematode worm</name>
    <dbReference type="NCBI Taxonomy" id="13658"/>
    <lineage>
        <taxon>Eukaryota</taxon>
        <taxon>Metazoa</taxon>
        <taxon>Ecdysozoa</taxon>
        <taxon>Nematoda</taxon>
        <taxon>Enoplea</taxon>
        <taxon>Dorylaimia</taxon>
        <taxon>Mermithida</taxon>
        <taxon>Mermithoidea</taxon>
        <taxon>Mermithidae</taxon>
        <taxon>Romanomermis</taxon>
    </lineage>
</organism>
<evidence type="ECO:0000256" key="9">
    <source>
        <dbReference type="ARBA" id="ARBA00023136"/>
    </source>
</evidence>
<accession>A0A915HXN1</accession>
<dbReference type="GO" id="GO:0005886">
    <property type="term" value="C:plasma membrane"/>
    <property type="evidence" value="ECO:0007669"/>
    <property type="project" value="TreeGrafter"/>
</dbReference>
<evidence type="ECO:0000256" key="10">
    <source>
        <dbReference type="ARBA" id="ARBA00023180"/>
    </source>
</evidence>
<keyword evidence="12 13" id="KW-0407">Ion channel</keyword>
<keyword evidence="5 13" id="KW-0812">Transmembrane</keyword>
<dbReference type="PANTHER" id="PTHR11690">
    <property type="entry name" value="AMILORIDE-SENSITIVE SODIUM CHANNEL-RELATED"/>
    <property type="match status" value="1"/>
</dbReference>
<evidence type="ECO:0000256" key="3">
    <source>
        <dbReference type="ARBA" id="ARBA00022448"/>
    </source>
</evidence>
<dbReference type="GO" id="GO:0015280">
    <property type="term" value="F:ligand-gated sodium channel activity"/>
    <property type="evidence" value="ECO:0007669"/>
    <property type="project" value="TreeGrafter"/>
</dbReference>
<evidence type="ECO:0000256" key="12">
    <source>
        <dbReference type="ARBA" id="ARBA00023303"/>
    </source>
</evidence>
<comment type="similarity">
    <text evidence="2 13">Belongs to the amiloride-sensitive sodium channel (TC 1.A.6) family.</text>
</comment>
<evidence type="ECO:0000256" key="8">
    <source>
        <dbReference type="ARBA" id="ARBA00023065"/>
    </source>
</evidence>
<feature type="transmembrane region" description="Helical" evidence="14">
    <location>
        <begin position="419"/>
        <end position="438"/>
    </location>
</feature>
<dbReference type="AlphaFoldDB" id="A0A915HXN1"/>
<keyword evidence="11 13" id="KW-0739">Sodium transport</keyword>
<proteinExistence type="inferred from homology"/>
<protein>
    <submittedName>
        <fullName evidence="16">Uncharacterized protein</fullName>
    </submittedName>
</protein>
<dbReference type="Gene3D" id="1.10.287.820">
    <property type="entry name" value="Acid-sensing ion channel domain"/>
    <property type="match status" value="1"/>
</dbReference>
<keyword evidence="4 13" id="KW-0894">Sodium channel</keyword>
<evidence type="ECO:0000256" key="13">
    <source>
        <dbReference type="RuleBase" id="RU000679"/>
    </source>
</evidence>
<keyword evidence="6 14" id="KW-1133">Transmembrane helix</keyword>
<evidence type="ECO:0000256" key="5">
    <source>
        <dbReference type="ARBA" id="ARBA00022692"/>
    </source>
</evidence>
<evidence type="ECO:0000256" key="7">
    <source>
        <dbReference type="ARBA" id="ARBA00023053"/>
    </source>
</evidence>
<dbReference type="Gene3D" id="1.10.287.770">
    <property type="entry name" value="YojJ-like"/>
    <property type="match status" value="1"/>
</dbReference>
<evidence type="ECO:0000256" key="2">
    <source>
        <dbReference type="ARBA" id="ARBA00007193"/>
    </source>
</evidence>
<dbReference type="WBParaSite" id="nRc.2.0.1.t06580-RA">
    <property type="protein sequence ID" value="nRc.2.0.1.t06580-RA"/>
    <property type="gene ID" value="nRc.2.0.1.g06580"/>
</dbReference>